<dbReference type="SUPFAM" id="SSF55469">
    <property type="entry name" value="FMN-dependent nitroreductase-like"/>
    <property type="match status" value="1"/>
</dbReference>
<comment type="caution">
    <text evidence="7">The sequence shown here is derived from an EMBL/GenBank/DDBJ whole genome shotgun (WGS) entry which is preliminary data.</text>
</comment>
<protein>
    <recommendedName>
        <fullName evidence="5">Putative NADH dehydrogenase/NAD(P)H nitroreductase JN10_2567</fullName>
        <ecNumber evidence="5">1.-.-.-</ecNumber>
    </recommendedName>
</protein>
<gene>
    <name evidence="7" type="ORF">JN10_2567</name>
</gene>
<evidence type="ECO:0000256" key="4">
    <source>
        <dbReference type="ARBA" id="ARBA00023002"/>
    </source>
</evidence>
<name>A0A562UN27_9SPHN</name>
<dbReference type="HAMAP" id="MF_01204">
    <property type="entry name" value="Oxidoreductase_RutE_HadB"/>
    <property type="match status" value="1"/>
</dbReference>
<dbReference type="InterPro" id="IPR023936">
    <property type="entry name" value="RutE-like"/>
</dbReference>
<dbReference type="InterPro" id="IPR000415">
    <property type="entry name" value="Nitroreductase-like"/>
</dbReference>
<comment type="cofactor">
    <cofactor evidence="5">
        <name>FMN</name>
        <dbReference type="ChEBI" id="CHEBI:58210"/>
    </cofactor>
</comment>
<dbReference type="Pfam" id="PF00881">
    <property type="entry name" value="Nitroreductase"/>
    <property type="match status" value="1"/>
</dbReference>
<dbReference type="RefSeq" id="WP_067598710.1">
    <property type="nucleotide sequence ID" value="NZ_CP015963.1"/>
</dbReference>
<dbReference type="NCBIfam" id="NF003768">
    <property type="entry name" value="PRK05365.1"/>
    <property type="match status" value="1"/>
</dbReference>
<evidence type="ECO:0000313" key="7">
    <source>
        <dbReference type="EMBL" id="TWJ07021.1"/>
    </source>
</evidence>
<dbReference type="Gene3D" id="3.40.109.10">
    <property type="entry name" value="NADH Oxidase"/>
    <property type="match status" value="1"/>
</dbReference>
<organism evidence="7 8">
    <name type="scientific">Altererythrobacter ishigakiensis</name>
    <dbReference type="NCBI Taxonomy" id="476157"/>
    <lineage>
        <taxon>Bacteria</taxon>
        <taxon>Pseudomonadati</taxon>
        <taxon>Pseudomonadota</taxon>
        <taxon>Alphaproteobacteria</taxon>
        <taxon>Sphingomonadales</taxon>
        <taxon>Erythrobacteraceae</taxon>
        <taxon>Altererythrobacter</taxon>
    </lineage>
</organism>
<dbReference type="CDD" id="cd02148">
    <property type="entry name" value="RutE-like"/>
    <property type="match status" value="1"/>
</dbReference>
<keyword evidence="2 5" id="KW-0288">FMN</keyword>
<evidence type="ECO:0000256" key="2">
    <source>
        <dbReference type="ARBA" id="ARBA00022643"/>
    </source>
</evidence>
<dbReference type="OrthoDB" id="9784375at2"/>
<dbReference type="EC" id="1.-.-.-" evidence="5"/>
<comment type="similarity">
    <text evidence="5">Belongs to the nitroreductase family. HadB/RutE subfamily.</text>
</comment>
<keyword evidence="4 5" id="KW-0560">Oxidoreductase</keyword>
<dbReference type="PANTHER" id="PTHR43543">
    <property type="entry name" value="MALONIC SEMIALDEHYDE REDUCTASE RUTE-RELATED"/>
    <property type="match status" value="1"/>
</dbReference>
<dbReference type="EMBL" id="VLLK01000002">
    <property type="protein sequence ID" value="TWJ07021.1"/>
    <property type="molecule type" value="Genomic_DNA"/>
</dbReference>
<evidence type="ECO:0000256" key="5">
    <source>
        <dbReference type="HAMAP-Rule" id="MF_01204"/>
    </source>
</evidence>
<dbReference type="STRING" id="476157.GCA_001663155_01242"/>
<evidence type="ECO:0000313" key="8">
    <source>
        <dbReference type="Proteomes" id="UP000320547"/>
    </source>
</evidence>
<keyword evidence="1 5" id="KW-0285">Flavoprotein</keyword>
<keyword evidence="3 5" id="KW-0521">NADP</keyword>
<evidence type="ECO:0000256" key="3">
    <source>
        <dbReference type="ARBA" id="ARBA00022857"/>
    </source>
</evidence>
<dbReference type="InterPro" id="IPR029479">
    <property type="entry name" value="Nitroreductase"/>
</dbReference>
<feature type="domain" description="Nitroreductase" evidence="6">
    <location>
        <begin position="29"/>
        <end position="180"/>
    </location>
</feature>
<dbReference type="PANTHER" id="PTHR43543:SF1">
    <property type="entry name" value="MALONIC SEMIALDEHYDE REDUCTASE RUTE-RELATED"/>
    <property type="match status" value="1"/>
</dbReference>
<proteinExistence type="inferred from homology"/>
<reference evidence="7 8" key="1">
    <citation type="submission" date="2019-07" db="EMBL/GenBank/DDBJ databases">
        <title>Genomic Encyclopedia of Archaeal and Bacterial Type Strains, Phase II (KMG-II): from individual species to whole genera.</title>
        <authorList>
            <person name="Goeker M."/>
        </authorList>
    </citation>
    <scope>NUCLEOTIDE SEQUENCE [LARGE SCALE GENOMIC DNA]</scope>
    <source>
        <strain evidence="7 8">ATCC BAA-2084</strain>
    </source>
</reference>
<sequence>MTKQFHGQTLSADALDQLFNEARTYNDWLDKPVTDEQLHAVWDLMKMAPTSANMQPVRIVWVKSDAQKQALADCAMEGNKAKILAAPVTAVIGYDIDFHEELPWLFPHTDAKSWFEGDEEGRKEGAFRNSSLQGAYLMLAARAVGLDCGPMSGFDTDAVNAAFFGDEPRHWVNFICSVGYGDPESIFERSPRPEFSKFNSIV</sequence>
<dbReference type="InterPro" id="IPR050461">
    <property type="entry name" value="Nitroreductase_HadB/RutE"/>
</dbReference>
<evidence type="ECO:0000259" key="6">
    <source>
        <dbReference type="Pfam" id="PF00881"/>
    </source>
</evidence>
<keyword evidence="5" id="KW-0520">NAD</keyword>
<dbReference type="GO" id="GO:0016491">
    <property type="term" value="F:oxidoreductase activity"/>
    <property type="evidence" value="ECO:0007669"/>
    <property type="project" value="UniProtKB-UniRule"/>
</dbReference>
<keyword evidence="8" id="KW-1185">Reference proteome</keyword>
<dbReference type="AlphaFoldDB" id="A0A562UN27"/>
<evidence type="ECO:0000256" key="1">
    <source>
        <dbReference type="ARBA" id="ARBA00022630"/>
    </source>
</evidence>
<accession>A0A562UN27</accession>
<dbReference type="Proteomes" id="UP000320547">
    <property type="component" value="Unassembled WGS sequence"/>
</dbReference>